<dbReference type="EMBL" id="CAVLEF010000279">
    <property type="protein sequence ID" value="CAK1554955.1"/>
    <property type="molecule type" value="Genomic_DNA"/>
</dbReference>
<name>A0AAV1K1D6_9NEOP</name>
<dbReference type="AlphaFoldDB" id="A0AAV1K1D6"/>
<reference evidence="3 4" key="1">
    <citation type="submission" date="2023-11" db="EMBL/GenBank/DDBJ databases">
        <authorList>
            <person name="Okamura Y."/>
        </authorList>
    </citation>
    <scope>NUCLEOTIDE SEQUENCE [LARGE SCALE GENOMIC DNA]</scope>
</reference>
<keyword evidence="1" id="KW-0175">Coiled coil</keyword>
<evidence type="ECO:0000313" key="3">
    <source>
        <dbReference type="EMBL" id="CAK1554955.1"/>
    </source>
</evidence>
<keyword evidence="4" id="KW-1185">Reference proteome</keyword>
<protein>
    <recommendedName>
        <fullName evidence="2">FP protein C-terminal domain-containing protein</fullName>
    </recommendedName>
</protein>
<feature type="domain" description="FP protein C-terminal" evidence="2">
    <location>
        <begin position="216"/>
        <end position="267"/>
    </location>
</feature>
<proteinExistence type="predicted"/>
<dbReference type="Proteomes" id="UP001497472">
    <property type="component" value="Unassembled WGS sequence"/>
</dbReference>
<accession>A0AAV1K1D6</accession>
<dbReference type="Pfam" id="PF25298">
    <property type="entry name" value="Baculo_FP_2nd"/>
    <property type="match status" value="1"/>
</dbReference>
<gene>
    <name evidence="3" type="ORF">LNINA_LOCUS13806</name>
</gene>
<evidence type="ECO:0000313" key="4">
    <source>
        <dbReference type="Proteomes" id="UP001497472"/>
    </source>
</evidence>
<organism evidence="3 4">
    <name type="scientific">Leptosia nina</name>
    <dbReference type="NCBI Taxonomy" id="320188"/>
    <lineage>
        <taxon>Eukaryota</taxon>
        <taxon>Metazoa</taxon>
        <taxon>Ecdysozoa</taxon>
        <taxon>Arthropoda</taxon>
        <taxon>Hexapoda</taxon>
        <taxon>Insecta</taxon>
        <taxon>Pterygota</taxon>
        <taxon>Neoptera</taxon>
        <taxon>Endopterygota</taxon>
        <taxon>Lepidoptera</taxon>
        <taxon>Glossata</taxon>
        <taxon>Ditrysia</taxon>
        <taxon>Papilionoidea</taxon>
        <taxon>Pieridae</taxon>
        <taxon>Pierinae</taxon>
        <taxon>Leptosia</taxon>
    </lineage>
</organism>
<evidence type="ECO:0000259" key="2">
    <source>
        <dbReference type="Pfam" id="PF25298"/>
    </source>
</evidence>
<comment type="caution">
    <text evidence="3">The sequence shown here is derived from an EMBL/GenBank/DDBJ whole genome shotgun (WGS) entry which is preliminary data.</text>
</comment>
<dbReference type="InterPro" id="IPR057251">
    <property type="entry name" value="FP_C"/>
</dbReference>
<evidence type="ECO:0000256" key="1">
    <source>
        <dbReference type="SAM" id="Coils"/>
    </source>
</evidence>
<sequence length="268" mass="30481">MSSKDKIIYRCMACSFVTENKLRMILQQELSSILTTKIKQLVTSELNILNDRVAGFQDSLTFLNNQFEEMKSSLEEKNAVIDSLKKDNERLKVSVAELSHRLGSIEQHCRENNLLINGLPENRSENLINTVLQIAKTVDCPVTSDDIHHVTRIAKSTDVSNRSRSVVVKLRSPRIRDVVLAAVSKFNKKHQQDKLNSHHIEIGGNKKPIYITEHLTATNNALFATARQKAKEAQYKFVSVRNGRIFVRKNENCQALLIQNRDTLNSLT</sequence>
<feature type="coiled-coil region" evidence="1">
    <location>
        <begin position="67"/>
        <end position="101"/>
    </location>
</feature>